<dbReference type="Gene3D" id="1.20.1280.50">
    <property type="match status" value="1"/>
</dbReference>
<proteinExistence type="predicted"/>
<keyword evidence="3" id="KW-0833">Ubl conjugation pathway</keyword>
<feature type="repeat" description="WD" evidence="4">
    <location>
        <begin position="414"/>
        <end position="445"/>
    </location>
</feature>
<evidence type="ECO:0000256" key="3">
    <source>
        <dbReference type="ARBA" id="ARBA00022786"/>
    </source>
</evidence>
<dbReference type="InterPro" id="IPR050995">
    <property type="entry name" value="WD-F-box_domain-protein"/>
</dbReference>
<dbReference type="Proteomes" id="UP001235939">
    <property type="component" value="Chromosome 01"/>
</dbReference>
<dbReference type="Pfam" id="PF12937">
    <property type="entry name" value="F-box-like"/>
    <property type="match status" value="1"/>
</dbReference>
<protein>
    <submittedName>
        <fullName evidence="6">BTRC</fullName>
    </submittedName>
</protein>
<dbReference type="Gene3D" id="2.130.10.10">
    <property type="entry name" value="YVTN repeat-like/Quinoprotein amine dehydrogenase"/>
    <property type="match status" value="1"/>
</dbReference>
<evidence type="ECO:0000313" key="6">
    <source>
        <dbReference type="EMBL" id="UYV60785.1"/>
    </source>
</evidence>
<evidence type="ECO:0000313" key="7">
    <source>
        <dbReference type="Proteomes" id="UP001235939"/>
    </source>
</evidence>
<dbReference type="SMART" id="SM00256">
    <property type="entry name" value="FBOX"/>
    <property type="match status" value="1"/>
</dbReference>
<dbReference type="InterPro" id="IPR036047">
    <property type="entry name" value="F-box-like_dom_sf"/>
</dbReference>
<feature type="repeat" description="WD" evidence="4">
    <location>
        <begin position="291"/>
        <end position="330"/>
    </location>
</feature>
<dbReference type="Gene3D" id="6.10.250.1840">
    <property type="match status" value="1"/>
</dbReference>
<dbReference type="InterPro" id="IPR019775">
    <property type="entry name" value="WD40_repeat_CS"/>
</dbReference>
<accession>A0ABY6JYS8</accession>
<dbReference type="InterPro" id="IPR001810">
    <property type="entry name" value="F-box_dom"/>
</dbReference>
<keyword evidence="2" id="KW-0677">Repeat</keyword>
<dbReference type="PRINTS" id="PR00320">
    <property type="entry name" value="GPROTEINBRPT"/>
</dbReference>
<dbReference type="InterPro" id="IPR001680">
    <property type="entry name" value="WD40_rpt"/>
</dbReference>
<dbReference type="PROSITE" id="PS50082">
    <property type="entry name" value="WD_REPEATS_2"/>
    <property type="match status" value="7"/>
</dbReference>
<dbReference type="InterPro" id="IPR021977">
    <property type="entry name" value="Beta-TrCP_D"/>
</dbReference>
<feature type="domain" description="F-box" evidence="5">
    <location>
        <begin position="84"/>
        <end position="122"/>
    </location>
</feature>
<dbReference type="Pfam" id="PF12125">
    <property type="entry name" value="Beta-TrCP_D"/>
    <property type="match status" value="1"/>
</dbReference>
<evidence type="ECO:0000256" key="1">
    <source>
        <dbReference type="ARBA" id="ARBA00022574"/>
    </source>
</evidence>
<dbReference type="SMART" id="SM01028">
    <property type="entry name" value="Beta-TrCP_D"/>
    <property type="match status" value="1"/>
</dbReference>
<dbReference type="Pfam" id="PF00400">
    <property type="entry name" value="WD40"/>
    <property type="match status" value="7"/>
</dbReference>
<evidence type="ECO:0000256" key="4">
    <source>
        <dbReference type="PROSITE-ProRule" id="PRU00221"/>
    </source>
</evidence>
<feature type="repeat" description="WD" evidence="4">
    <location>
        <begin position="251"/>
        <end position="290"/>
    </location>
</feature>
<dbReference type="InterPro" id="IPR036322">
    <property type="entry name" value="WD40_repeat_dom_sf"/>
</dbReference>
<dbReference type="InterPro" id="IPR020472">
    <property type="entry name" value="WD40_PAC1"/>
</dbReference>
<dbReference type="EMBL" id="CP092863">
    <property type="protein sequence ID" value="UYV60785.1"/>
    <property type="molecule type" value="Genomic_DNA"/>
</dbReference>
<feature type="repeat" description="WD" evidence="4">
    <location>
        <begin position="463"/>
        <end position="493"/>
    </location>
</feature>
<dbReference type="InterPro" id="IPR015943">
    <property type="entry name" value="WD40/YVTN_repeat-like_dom_sf"/>
</dbReference>
<sequence>MQQEPMTVIGNNVRKEECCDDAEVQRQMESCLCQFEKWGEAEQIHHVQNLISKMSHHQHSQLNSFLKPMLQRDFISMLPKQGLDHVAENILSYLDCKSLCAAELVCKEWHRAISEGMLWKKLIERRVRSDPLWKGLAERRGWINYLFKPPPGQHHPDHTFYRRLFPKIMQDIEVGALLHLPYIYVEQAMIIMSIENNWRCGRHNLQKINCRSENSKGVYCLQYDDEKIVSGLRDNTIKIWNRNTLNCLKVLTGHTGSVLCLQYDDKVIISGSSDSTVRVWDVKTGEMVTTLIHHCEAVLHLRFNNGIMVTCSKDRSIAVWDMVSPAEINLRRVLVGHRAAVNVVDFDEKYIVSASGDRTIKVWNTSSCEFVRTLNGHKRGIACLQYRDRLVVSGSSDNTIRLWDIECGACLRVLEGHEELVRCIRFDNKRIVSGAYDGKIKVWDLAAALDPRAPPGTLCLRTLVEHSGRVFRLQFDEFQIVSSSHDDTILIWDFLNCNSSESSSLRSPSRTYTYVSK</sequence>
<gene>
    <name evidence="6" type="ORF">LAZ67_1002293</name>
</gene>
<evidence type="ECO:0000256" key="2">
    <source>
        <dbReference type="ARBA" id="ARBA00022737"/>
    </source>
</evidence>
<dbReference type="SMART" id="SM00320">
    <property type="entry name" value="WD40"/>
    <property type="match status" value="7"/>
</dbReference>
<dbReference type="PANTHER" id="PTHR14604:SF4">
    <property type="entry name" value="F-BOX DOMAIN-CONTAINING PROTEIN"/>
    <property type="match status" value="1"/>
</dbReference>
<name>A0ABY6JYS8_9ARAC</name>
<dbReference type="SUPFAM" id="SSF81383">
    <property type="entry name" value="F-box domain"/>
    <property type="match status" value="1"/>
</dbReference>
<feature type="repeat" description="WD" evidence="4">
    <location>
        <begin position="334"/>
        <end position="373"/>
    </location>
</feature>
<dbReference type="SUPFAM" id="SSF50978">
    <property type="entry name" value="WD40 repeat-like"/>
    <property type="match status" value="1"/>
</dbReference>
<reference evidence="6 7" key="1">
    <citation type="submission" date="2022-01" db="EMBL/GenBank/DDBJ databases">
        <title>A chromosomal length assembly of Cordylochernes scorpioides.</title>
        <authorList>
            <person name="Zeh D."/>
            <person name="Zeh J."/>
        </authorList>
    </citation>
    <scope>NUCLEOTIDE SEQUENCE [LARGE SCALE GENOMIC DNA]</scope>
    <source>
        <strain evidence="6">IN4F17</strain>
        <tissue evidence="6">Whole Body</tissue>
    </source>
</reference>
<dbReference type="PROSITE" id="PS50294">
    <property type="entry name" value="WD_REPEATS_REGION"/>
    <property type="match status" value="4"/>
</dbReference>
<keyword evidence="7" id="KW-1185">Reference proteome</keyword>
<dbReference type="PANTHER" id="PTHR14604">
    <property type="entry name" value="WD40 REPEAT PF20"/>
    <property type="match status" value="1"/>
</dbReference>
<dbReference type="PROSITE" id="PS50181">
    <property type="entry name" value="FBOX"/>
    <property type="match status" value="1"/>
</dbReference>
<dbReference type="CDD" id="cd00200">
    <property type="entry name" value="WD40"/>
    <property type="match status" value="1"/>
</dbReference>
<feature type="repeat" description="WD" evidence="4">
    <location>
        <begin position="374"/>
        <end position="413"/>
    </location>
</feature>
<organism evidence="6 7">
    <name type="scientific">Cordylochernes scorpioides</name>
    <dbReference type="NCBI Taxonomy" id="51811"/>
    <lineage>
        <taxon>Eukaryota</taxon>
        <taxon>Metazoa</taxon>
        <taxon>Ecdysozoa</taxon>
        <taxon>Arthropoda</taxon>
        <taxon>Chelicerata</taxon>
        <taxon>Arachnida</taxon>
        <taxon>Pseudoscorpiones</taxon>
        <taxon>Cheliferoidea</taxon>
        <taxon>Chernetidae</taxon>
        <taxon>Cordylochernes</taxon>
    </lineage>
</organism>
<feature type="repeat" description="WD" evidence="4">
    <location>
        <begin position="211"/>
        <end position="250"/>
    </location>
</feature>
<evidence type="ECO:0000259" key="5">
    <source>
        <dbReference type="PROSITE" id="PS50181"/>
    </source>
</evidence>
<keyword evidence="1 4" id="KW-0853">WD repeat</keyword>
<dbReference type="PROSITE" id="PS00678">
    <property type="entry name" value="WD_REPEATS_1"/>
    <property type="match status" value="5"/>
</dbReference>